<name>C3Y104_BRAFL</name>
<protein>
    <submittedName>
        <fullName evidence="1">Uncharacterized protein</fullName>
    </submittedName>
</protein>
<feature type="non-terminal residue" evidence="1">
    <location>
        <position position="105"/>
    </location>
</feature>
<reference evidence="1" key="1">
    <citation type="journal article" date="2008" name="Nature">
        <title>The amphioxus genome and the evolution of the chordate karyotype.</title>
        <authorList>
            <consortium name="US DOE Joint Genome Institute (JGI-PGF)"/>
            <person name="Putnam N.H."/>
            <person name="Butts T."/>
            <person name="Ferrier D.E.K."/>
            <person name="Furlong R.F."/>
            <person name="Hellsten U."/>
            <person name="Kawashima T."/>
            <person name="Robinson-Rechavi M."/>
            <person name="Shoguchi E."/>
            <person name="Terry A."/>
            <person name="Yu J.-K."/>
            <person name="Benito-Gutierrez E.L."/>
            <person name="Dubchak I."/>
            <person name="Garcia-Fernandez J."/>
            <person name="Gibson-Brown J.J."/>
            <person name="Grigoriev I.V."/>
            <person name="Horton A.C."/>
            <person name="de Jong P.J."/>
            <person name="Jurka J."/>
            <person name="Kapitonov V.V."/>
            <person name="Kohara Y."/>
            <person name="Kuroki Y."/>
            <person name="Lindquist E."/>
            <person name="Lucas S."/>
            <person name="Osoegawa K."/>
            <person name="Pennacchio L.A."/>
            <person name="Salamov A.A."/>
            <person name="Satou Y."/>
            <person name="Sauka-Spengler T."/>
            <person name="Schmutz J."/>
            <person name="Shin-I T."/>
            <person name="Toyoda A."/>
            <person name="Bronner-Fraser M."/>
            <person name="Fujiyama A."/>
            <person name="Holland L.Z."/>
            <person name="Holland P.W.H."/>
            <person name="Satoh N."/>
            <person name="Rokhsar D.S."/>
        </authorList>
    </citation>
    <scope>NUCLEOTIDE SEQUENCE [LARGE SCALE GENOMIC DNA]</scope>
    <source>
        <strain evidence="1">S238N-H82</strain>
        <tissue evidence="1">Testes</tissue>
    </source>
</reference>
<organism>
    <name type="scientific">Branchiostoma floridae</name>
    <name type="common">Florida lancelet</name>
    <name type="synonym">Amphioxus</name>
    <dbReference type="NCBI Taxonomy" id="7739"/>
    <lineage>
        <taxon>Eukaryota</taxon>
        <taxon>Metazoa</taxon>
        <taxon>Chordata</taxon>
        <taxon>Cephalochordata</taxon>
        <taxon>Leptocardii</taxon>
        <taxon>Amphioxiformes</taxon>
        <taxon>Branchiostomatidae</taxon>
        <taxon>Branchiostoma</taxon>
    </lineage>
</organism>
<dbReference type="EMBL" id="GG666479">
    <property type="protein sequence ID" value="EEN66137.1"/>
    <property type="molecule type" value="Genomic_DNA"/>
</dbReference>
<gene>
    <name evidence="1" type="ORF">BRAFLDRAFT_89825</name>
</gene>
<proteinExistence type="predicted"/>
<dbReference type="AlphaFoldDB" id="C3Y104"/>
<sequence>MTPFKPPSKNLNLWGCLSLPSCKALARRQNKQVPSRGDGAQTSMMKVPTCLVDPMAPGLKSTKLVEVDTKVRKTLTFTLPSPTSDLDCVVPTGAEYLQDDQDISI</sequence>
<dbReference type="InParanoid" id="C3Y104"/>
<accession>C3Y104</accession>
<evidence type="ECO:0000313" key="1">
    <source>
        <dbReference type="EMBL" id="EEN66137.1"/>
    </source>
</evidence>